<feature type="domain" description="FAD-dependent oxidoreductase 2 FAD-binding" evidence="5">
    <location>
        <begin position="14"/>
        <end position="426"/>
    </location>
</feature>
<dbReference type="InterPro" id="IPR036188">
    <property type="entry name" value="FAD/NAD-bd_sf"/>
</dbReference>
<comment type="caution">
    <text evidence="6">The sequence shown here is derived from an EMBL/GenBank/DDBJ whole genome shotgun (WGS) entry which is preliminary data.</text>
</comment>
<keyword evidence="2" id="KW-0285">Flavoprotein</keyword>
<keyword evidence="7" id="KW-1185">Reference proteome</keyword>
<reference evidence="6 7" key="1">
    <citation type="submission" date="2019-06" db="EMBL/GenBank/DDBJ databases">
        <title>Whole genome shotgun sequence of Pseudonocardia saturnea NBRC 14499.</title>
        <authorList>
            <person name="Hosoyama A."/>
            <person name="Uohara A."/>
            <person name="Ohji S."/>
            <person name="Ichikawa N."/>
        </authorList>
    </citation>
    <scope>NUCLEOTIDE SEQUENCE [LARGE SCALE GENOMIC DNA]</scope>
    <source>
        <strain evidence="6 7">NBRC 14499</strain>
    </source>
</reference>
<evidence type="ECO:0000256" key="3">
    <source>
        <dbReference type="ARBA" id="ARBA00022827"/>
    </source>
</evidence>
<dbReference type="SUPFAM" id="SSF56425">
    <property type="entry name" value="Succinate dehydrogenase/fumarate reductase flavoprotein, catalytic domain"/>
    <property type="match status" value="1"/>
</dbReference>
<accession>A0ABQ0RZ37</accession>
<evidence type="ECO:0000256" key="1">
    <source>
        <dbReference type="ARBA" id="ARBA00001974"/>
    </source>
</evidence>
<dbReference type="InterPro" id="IPR050315">
    <property type="entry name" value="FAD-oxidoreductase_2"/>
</dbReference>
<proteinExistence type="predicted"/>
<dbReference type="PRINTS" id="PR00411">
    <property type="entry name" value="PNDRDTASEI"/>
</dbReference>
<keyword evidence="3" id="KW-0274">FAD</keyword>
<evidence type="ECO:0000256" key="4">
    <source>
        <dbReference type="ARBA" id="ARBA00023002"/>
    </source>
</evidence>
<evidence type="ECO:0000313" key="7">
    <source>
        <dbReference type="Proteomes" id="UP000320693"/>
    </source>
</evidence>
<dbReference type="Gene3D" id="3.90.700.10">
    <property type="entry name" value="Succinate dehydrogenase/fumarate reductase flavoprotein, catalytic domain"/>
    <property type="match status" value="1"/>
</dbReference>
<dbReference type="SUPFAM" id="SSF51905">
    <property type="entry name" value="FAD/NAD(P)-binding domain"/>
    <property type="match status" value="1"/>
</dbReference>
<evidence type="ECO:0000259" key="5">
    <source>
        <dbReference type="Pfam" id="PF00890"/>
    </source>
</evidence>
<evidence type="ECO:0000313" key="6">
    <source>
        <dbReference type="EMBL" id="GEC25932.1"/>
    </source>
</evidence>
<dbReference type="InterPro" id="IPR027477">
    <property type="entry name" value="Succ_DH/fumarate_Rdtase_cat_sf"/>
</dbReference>
<dbReference type="Pfam" id="PF00890">
    <property type="entry name" value="FAD_binding_2"/>
    <property type="match status" value="1"/>
</dbReference>
<sequence length="459" mass="47373">MTVDDQHATTGRADLLVLGGGMAGLSAAARAAGHGLRVTLVERGPDLGGSARYAGYLWTAATPEVMAEVNPGGSPELRDTVVAGFPGALDFVRDLGVPVGEPVTVLRYGTGHQVDTGAFVAACRRRIAASGEIVTGARTEHLLTDDAGRVTGAGIVTPDGTRRTVRATTTLLATGGFPADADLRAEHVHPQARDIAARSNPWSRGDGLRLALAAGARVTNSGGGFYGHLVPTGVELTPELYVEAALYYSEHAWLFNLAGERFVDESVGDHLTTIALVDQPECRGLLVTDARGYREVVCAPYVEGGPANDKFELARRRGARCVVADSAADFAHVPPEWGYDGPRIAAEIARLAAGGEPGPARSILPRPLDEPPYYVIETTAAITFPFAGIEVDGRGRVRSADGGVVDGLHAAGADAGGLYRNAYAGGLVPAVVLGLAAADAARDRAAGTADLVPGPAGTP</sequence>
<gene>
    <name evidence="6" type="ORF">PSA01_29610</name>
</gene>
<name>A0ABQ0RZ37_9PSEU</name>
<dbReference type="PANTHER" id="PTHR43400:SF7">
    <property type="entry name" value="FAD-DEPENDENT OXIDOREDUCTASE 2 FAD BINDING DOMAIN-CONTAINING PROTEIN"/>
    <property type="match status" value="1"/>
</dbReference>
<evidence type="ECO:0000256" key="2">
    <source>
        <dbReference type="ARBA" id="ARBA00022630"/>
    </source>
</evidence>
<dbReference type="PANTHER" id="PTHR43400">
    <property type="entry name" value="FUMARATE REDUCTASE"/>
    <property type="match status" value="1"/>
</dbReference>
<dbReference type="EMBL" id="BJNH01000030">
    <property type="protein sequence ID" value="GEC25932.1"/>
    <property type="molecule type" value="Genomic_DNA"/>
</dbReference>
<comment type="cofactor">
    <cofactor evidence="1">
        <name>FAD</name>
        <dbReference type="ChEBI" id="CHEBI:57692"/>
    </cofactor>
</comment>
<protein>
    <submittedName>
        <fullName evidence="6">FAD-binding dehydrogenase</fullName>
    </submittedName>
</protein>
<keyword evidence="4" id="KW-0560">Oxidoreductase</keyword>
<dbReference type="Gene3D" id="3.50.50.60">
    <property type="entry name" value="FAD/NAD(P)-binding domain"/>
    <property type="match status" value="1"/>
</dbReference>
<organism evidence="6 7">
    <name type="scientific">Pseudonocardia saturnea</name>
    <dbReference type="NCBI Taxonomy" id="33909"/>
    <lineage>
        <taxon>Bacteria</taxon>
        <taxon>Bacillati</taxon>
        <taxon>Actinomycetota</taxon>
        <taxon>Actinomycetes</taxon>
        <taxon>Pseudonocardiales</taxon>
        <taxon>Pseudonocardiaceae</taxon>
        <taxon>Pseudonocardia</taxon>
    </lineage>
</organism>
<dbReference type="InterPro" id="IPR003953">
    <property type="entry name" value="FAD-dep_OxRdtase_2_FAD-bd"/>
</dbReference>
<dbReference type="Proteomes" id="UP000320693">
    <property type="component" value="Unassembled WGS sequence"/>
</dbReference>